<evidence type="ECO:0000313" key="2">
    <source>
        <dbReference type="EMBL" id="GGM35361.1"/>
    </source>
</evidence>
<gene>
    <name evidence="2" type="ORF">GCM10007977_041070</name>
</gene>
<reference evidence="2" key="2">
    <citation type="submission" date="2020-09" db="EMBL/GenBank/DDBJ databases">
        <authorList>
            <person name="Sun Q."/>
            <person name="Ohkuma M."/>
        </authorList>
    </citation>
    <scope>NUCLEOTIDE SEQUENCE</scope>
    <source>
        <strain evidence="2">JCM 19831</strain>
    </source>
</reference>
<protein>
    <submittedName>
        <fullName evidence="2">Uncharacterized protein</fullName>
    </submittedName>
</protein>
<accession>A0A917TRZ1</accession>
<keyword evidence="3" id="KW-1185">Reference proteome</keyword>
<dbReference type="Proteomes" id="UP000642070">
    <property type="component" value="Unassembled WGS sequence"/>
</dbReference>
<proteinExistence type="predicted"/>
<dbReference type="EMBL" id="BMPI01000018">
    <property type="protein sequence ID" value="GGM35361.1"/>
    <property type="molecule type" value="Genomic_DNA"/>
</dbReference>
<evidence type="ECO:0000313" key="3">
    <source>
        <dbReference type="Proteomes" id="UP000642070"/>
    </source>
</evidence>
<sequence length="56" mass="5473">MDALLAPAGADPDTRFAAAGPGRGGRSLPPGITHPTSIGMAVTACTPVPATLDMEA</sequence>
<organism evidence="2 3">
    <name type="scientific">Dactylosporangium sucinum</name>
    <dbReference type="NCBI Taxonomy" id="1424081"/>
    <lineage>
        <taxon>Bacteria</taxon>
        <taxon>Bacillati</taxon>
        <taxon>Actinomycetota</taxon>
        <taxon>Actinomycetes</taxon>
        <taxon>Micromonosporales</taxon>
        <taxon>Micromonosporaceae</taxon>
        <taxon>Dactylosporangium</taxon>
    </lineage>
</organism>
<feature type="compositionally biased region" description="Low complexity" evidence="1">
    <location>
        <begin position="1"/>
        <end position="31"/>
    </location>
</feature>
<name>A0A917TRZ1_9ACTN</name>
<evidence type="ECO:0000256" key="1">
    <source>
        <dbReference type="SAM" id="MobiDB-lite"/>
    </source>
</evidence>
<comment type="caution">
    <text evidence="2">The sequence shown here is derived from an EMBL/GenBank/DDBJ whole genome shotgun (WGS) entry which is preliminary data.</text>
</comment>
<dbReference type="AlphaFoldDB" id="A0A917TRZ1"/>
<feature type="region of interest" description="Disordered" evidence="1">
    <location>
        <begin position="1"/>
        <end position="35"/>
    </location>
</feature>
<reference evidence="2" key="1">
    <citation type="journal article" date="2014" name="Int. J. Syst. Evol. Microbiol.">
        <title>Complete genome sequence of Corynebacterium casei LMG S-19264T (=DSM 44701T), isolated from a smear-ripened cheese.</title>
        <authorList>
            <consortium name="US DOE Joint Genome Institute (JGI-PGF)"/>
            <person name="Walter F."/>
            <person name="Albersmeier A."/>
            <person name="Kalinowski J."/>
            <person name="Ruckert C."/>
        </authorList>
    </citation>
    <scope>NUCLEOTIDE SEQUENCE</scope>
    <source>
        <strain evidence="2">JCM 19831</strain>
    </source>
</reference>